<keyword evidence="1" id="KW-0472">Membrane</keyword>
<comment type="caution">
    <text evidence="2">The sequence shown here is derived from an EMBL/GenBank/DDBJ whole genome shotgun (WGS) entry which is preliminary data.</text>
</comment>
<proteinExistence type="predicted"/>
<evidence type="ECO:0000313" key="3">
    <source>
        <dbReference type="Proteomes" id="UP000037175"/>
    </source>
</evidence>
<feature type="transmembrane region" description="Helical" evidence="1">
    <location>
        <begin position="7"/>
        <end position="29"/>
    </location>
</feature>
<evidence type="ECO:0000313" key="2">
    <source>
        <dbReference type="EMBL" id="KNZ68307.1"/>
    </source>
</evidence>
<protein>
    <submittedName>
        <fullName evidence="2">Uncharacterized protein</fullName>
    </submittedName>
</protein>
<keyword evidence="3" id="KW-1185">Reference proteome</keyword>
<name>A0A0L6VY99_9FIRM</name>
<dbReference type="Proteomes" id="UP000037175">
    <property type="component" value="Unassembled WGS sequence"/>
</dbReference>
<gene>
    <name evidence="2" type="ORF">Tfer_3133</name>
</gene>
<dbReference type="AlphaFoldDB" id="A0A0L6VY99"/>
<accession>A0A0L6VY99</accession>
<dbReference type="EMBL" id="LGTE01000036">
    <property type="protein sequence ID" value="KNZ68307.1"/>
    <property type="molecule type" value="Genomic_DNA"/>
</dbReference>
<keyword evidence="1" id="KW-0812">Transmembrane</keyword>
<sequence length="352" mass="41626">MKIYKKWSISIISLTLSLILIFMTVNFIVDPLQYYRKAFYQPDFSDQQRYQNPGLAKNYQYDTIILGTSMSENFLPSYIDAKLGVKTLKLSIMGSSAKEQFMIGNLAVNTGKVKNIIWAVDYFSLRGEPNRVRDEYGAFPYYLYDKNLFNDVNYLLNIDTTRQVFRLLAVALGVMERKNPDLNILNNWGFRESFGKEKVLKEWERLKKGGPVTITEYEIDNIKKNVDQNIIPLVKSNPEITFYLYYPPYSILQHRFYYEKNPQLFENELFIKKYIFKQIGGLPNVKIYDFQHEKKITFNLDNYKDLAHHSPAINEWIIDNIVKDKYRVNNNNLEQYNRILKEQVESLDVSKF</sequence>
<evidence type="ECO:0000256" key="1">
    <source>
        <dbReference type="SAM" id="Phobius"/>
    </source>
</evidence>
<reference evidence="3" key="1">
    <citation type="submission" date="2015-07" db="EMBL/GenBank/DDBJ databases">
        <title>Complete Genome of Thermincola ferriacetica strain Z-0001T.</title>
        <authorList>
            <person name="Lusk B."/>
            <person name="Badalamenti J.P."/>
            <person name="Parameswaran P."/>
            <person name="Bond D.R."/>
            <person name="Torres C.I."/>
        </authorList>
    </citation>
    <scope>NUCLEOTIDE SEQUENCE [LARGE SCALE GENOMIC DNA]</scope>
    <source>
        <strain evidence="3">Z-0001</strain>
    </source>
</reference>
<dbReference type="RefSeq" id="WP_052219069.1">
    <property type="nucleotide sequence ID" value="NZ_LGTE01000036.1"/>
</dbReference>
<keyword evidence="1" id="KW-1133">Transmembrane helix</keyword>
<organism evidence="2 3">
    <name type="scientific">Thermincola ferriacetica</name>
    <dbReference type="NCBI Taxonomy" id="281456"/>
    <lineage>
        <taxon>Bacteria</taxon>
        <taxon>Bacillati</taxon>
        <taxon>Bacillota</taxon>
        <taxon>Clostridia</taxon>
        <taxon>Eubacteriales</taxon>
        <taxon>Thermincolaceae</taxon>
        <taxon>Thermincola</taxon>
    </lineage>
</organism>